<dbReference type="InterPro" id="IPR006089">
    <property type="entry name" value="Acyl-CoA_DH_CS"/>
</dbReference>
<dbReference type="InterPro" id="IPR009075">
    <property type="entry name" value="AcylCo_DH/oxidase_C"/>
</dbReference>
<keyword evidence="8" id="KW-0809">Transit peptide</keyword>
<dbReference type="GO" id="GO:0003995">
    <property type="term" value="F:acyl-CoA dehydrogenase activity"/>
    <property type="evidence" value="ECO:0000318"/>
    <property type="project" value="GO_Central"/>
</dbReference>
<sequence>QSCCTISSRGGVASCLACGSQACKRFKREFGQCANPLRCSRKYASFARELALGNLNMKWIFPFPTLPSEDDLSELNQLSDAVGRFFDEKVDSKKMDEEGKFDPEVVQGLKDLGLFGMQIPVEYGGLGLNNVQYARVAEELSSDAAVTVMLAAHQAIGLKGILIAGSEEQKMEYLPKLATGEWAAAFCLTEPSSGSDAASIQSKAHLSDDGQHWVLNGEKIWITNGGFADVMTVFAKTKVMDVNDEVKEKVTAFIVERKFGGVSSGKPEDKLGIRASNTCAVSFVDTHIPVKNVLGEVGGGFKIAMNILNSGRFSMGTTVAGQLKRLITLASEYANQRTQFGKKLAEFELIQEKIFNMAMQAYAMESMAYMTAGQMDIMDSNGEPQDCSIEAAMVKIYSSECAWSSVSECLQIFGGLGYMKDFPYERMLRDSRILLIFEGTNEILRLYVALASLQYAGAKLQQRLKAFKAGSMREKLTAISDQFKEEWYLKTVRNYSKTKSWLDPSLIPMGEMLEESTLLYRRRVYQMLRKYGKKIQDQQLVLKILADSAIQIYGMTAVLSRCNKSLILGLRNADHERALAVAFVKKTYRDNYLIMSQLAQVNYDDYYIMQRKVSNDLMEERRYLCPHPLEVTH</sequence>
<dbReference type="FunFam" id="1.10.540.10:FF:000001">
    <property type="entry name" value="Very long-chain-specific acyl-CoA dehydrogenase, mitochondrial"/>
    <property type="match status" value="1"/>
</dbReference>
<organism evidence="22 23">
    <name type="scientific">Ciona intestinalis</name>
    <name type="common">Transparent sea squirt</name>
    <name type="synonym">Ascidia intestinalis</name>
    <dbReference type="NCBI Taxonomy" id="7719"/>
    <lineage>
        <taxon>Eukaryota</taxon>
        <taxon>Metazoa</taxon>
        <taxon>Chordata</taxon>
        <taxon>Tunicata</taxon>
        <taxon>Ascidiacea</taxon>
        <taxon>Phlebobranchia</taxon>
        <taxon>Cionidae</taxon>
        <taxon>Ciona</taxon>
    </lineage>
</organism>
<evidence type="ECO:0000256" key="15">
    <source>
        <dbReference type="ARBA" id="ARBA00049140"/>
    </source>
</evidence>
<accession>F6YKT9</accession>
<evidence type="ECO:0000256" key="14">
    <source>
        <dbReference type="ARBA" id="ARBA00049038"/>
    </source>
</evidence>
<dbReference type="GO" id="GO:0005743">
    <property type="term" value="C:mitochondrial inner membrane"/>
    <property type="evidence" value="ECO:0007669"/>
    <property type="project" value="UniProtKB-SubCell"/>
</dbReference>
<dbReference type="GO" id="GO:0050660">
    <property type="term" value="F:flavin adenine dinucleotide binding"/>
    <property type="evidence" value="ECO:0007669"/>
    <property type="project" value="InterPro"/>
</dbReference>
<evidence type="ECO:0000256" key="8">
    <source>
        <dbReference type="ARBA" id="ARBA00022946"/>
    </source>
</evidence>
<reference evidence="22" key="2">
    <citation type="journal article" date="2008" name="Genome Biol.">
        <title>Improved genome assembly and evidence-based global gene model set for the chordate Ciona intestinalis: new insight into intron and operon populations.</title>
        <authorList>
            <person name="Satou Y."/>
            <person name="Mineta K."/>
            <person name="Ogasawara M."/>
            <person name="Sasakura Y."/>
            <person name="Shoguchi E."/>
            <person name="Ueno K."/>
            <person name="Yamada L."/>
            <person name="Matsumoto J."/>
            <person name="Wasserscheid J."/>
            <person name="Dewar K."/>
            <person name="Wiley G.B."/>
            <person name="Macmil S.L."/>
            <person name="Roe B.A."/>
            <person name="Zeller R.W."/>
            <person name="Hastings K.E."/>
            <person name="Lemaire P."/>
            <person name="Lindquist E."/>
            <person name="Endo T."/>
            <person name="Hotta K."/>
            <person name="Inaba K."/>
        </authorList>
    </citation>
    <scope>NUCLEOTIDE SEQUENCE [LARGE SCALE GENOMIC DNA]</scope>
    <source>
        <strain evidence="22">wild type</strain>
    </source>
</reference>
<evidence type="ECO:0000259" key="19">
    <source>
        <dbReference type="Pfam" id="PF02770"/>
    </source>
</evidence>
<dbReference type="Ensembl" id="ENSCINT00000003052.3">
    <property type="protein sequence ID" value="ENSCINP00000003052.3"/>
    <property type="gene ID" value="ENSCING00000001543.3"/>
</dbReference>
<keyword evidence="12" id="KW-0472">Membrane</keyword>
<evidence type="ECO:0000256" key="5">
    <source>
        <dbReference type="ARBA" id="ARBA00022630"/>
    </source>
</evidence>
<dbReference type="Proteomes" id="UP000008144">
    <property type="component" value="Chromosome 13"/>
</dbReference>
<keyword evidence="10 17" id="KW-0560">Oxidoreductase</keyword>
<evidence type="ECO:0000256" key="9">
    <source>
        <dbReference type="ARBA" id="ARBA00022990"/>
    </source>
</evidence>
<dbReference type="InterPro" id="IPR036250">
    <property type="entry name" value="AcylCo_DH-like_C"/>
</dbReference>
<comment type="catalytic activity">
    <reaction evidence="14">
        <text>tetradecanoyl-CoA + oxidized [electron-transfer flavoprotein] + H(+) = (2E)-tetradecenoyl-CoA + reduced [electron-transfer flavoprotein]</text>
        <dbReference type="Rhea" id="RHEA:47316"/>
        <dbReference type="Rhea" id="RHEA-COMP:10685"/>
        <dbReference type="Rhea" id="RHEA-COMP:10686"/>
        <dbReference type="ChEBI" id="CHEBI:15378"/>
        <dbReference type="ChEBI" id="CHEBI:57385"/>
        <dbReference type="ChEBI" id="CHEBI:57692"/>
        <dbReference type="ChEBI" id="CHEBI:58307"/>
        <dbReference type="ChEBI" id="CHEBI:61405"/>
    </reaction>
    <physiologicalReaction direction="left-to-right" evidence="14">
        <dbReference type="Rhea" id="RHEA:47317"/>
    </physiologicalReaction>
</comment>
<evidence type="ECO:0000256" key="16">
    <source>
        <dbReference type="ARBA" id="ARBA00049224"/>
    </source>
</evidence>
<dbReference type="PANTHER" id="PTHR43884">
    <property type="entry name" value="ACYL-COA DEHYDROGENASE"/>
    <property type="match status" value="1"/>
</dbReference>
<dbReference type="InterPro" id="IPR006091">
    <property type="entry name" value="Acyl-CoA_Oxase/DH_mid-dom"/>
</dbReference>
<dbReference type="OMA" id="CDLANDW"/>
<dbReference type="Gene3D" id="1.20.140.10">
    <property type="entry name" value="Butyryl-CoA Dehydrogenase, subunit A, domain 3"/>
    <property type="match status" value="2"/>
</dbReference>
<evidence type="ECO:0000256" key="13">
    <source>
        <dbReference type="ARBA" id="ARBA00047916"/>
    </source>
</evidence>
<dbReference type="Gene3D" id="2.40.110.10">
    <property type="entry name" value="Butyryl-CoA Dehydrogenase, subunit A, domain 2"/>
    <property type="match status" value="1"/>
</dbReference>
<protein>
    <submittedName>
        <fullName evidence="22">Uncharacterized protein</fullName>
    </submittedName>
</protein>
<dbReference type="GO" id="GO:0006631">
    <property type="term" value="P:fatty acid metabolic process"/>
    <property type="evidence" value="ECO:0007669"/>
    <property type="project" value="UniProtKB-ARBA"/>
</dbReference>
<name>F6YKT9_CIOIN</name>
<keyword evidence="4" id="KW-0597">Phosphoprotein</keyword>
<keyword evidence="7 17" id="KW-0274">FAD</keyword>
<evidence type="ECO:0000256" key="2">
    <source>
        <dbReference type="ARBA" id="ARBA00004637"/>
    </source>
</evidence>
<dbReference type="InterPro" id="IPR037069">
    <property type="entry name" value="AcylCoA_DH/ox_N_sf"/>
</dbReference>
<evidence type="ECO:0000259" key="20">
    <source>
        <dbReference type="Pfam" id="PF02771"/>
    </source>
</evidence>
<dbReference type="FunFam" id="1.20.140.10:FF:000008">
    <property type="entry name" value="acyl-CoA dehydrogenase family member 9, mitochondrial"/>
    <property type="match status" value="1"/>
</dbReference>
<dbReference type="InterPro" id="IPR009100">
    <property type="entry name" value="AcylCoA_DH/oxidase_NM_dom_sf"/>
</dbReference>
<dbReference type="EMBL" id="EAAA01001133">
    <property type="status" value="NOT_ANNOTATED_CDS"/>
    <property type="molecule type" value="Genomic_DNA"/>
</dbReference>
<dbReference type="SUPFAM" id="SSF47203">
    <property type="entry name" value="Acyl-CoA dehydrogenase C-terminal domain-like"/>
    <property type="match status" value="1"/>
</dbReference>
<evidence type="ECO:0000259" key="18">
    <source>
        <dbReference type="Pfam" id="PF00441"/>
    </source>
</evidence>
<dbReference type="STRING" id="7719.ENSCINP00000003052"/>
<dbReference type="FunFam" id="2.40.110.10:FF:000006">
    <property type="entry name" value="very long-chain specific acyl-CoA dehydrogenase, mitochondrial"/>
    <property type="match status" value="1"/>
</dbReference>
<comment type="catalytic activity">
    <reaction evidence="13">
        <text>oxidized [electron-transfer flavoprotein] + hexadecanoyl-CoA + H(+) = (2E)-hexadecenoyl-CoA + reduced [electron-transfer flavoprotein]</text>
        <dbReference type="Rhea" id="RHEA:43448"/>
        <dbReference type="Rhea" id="RHEA-COMP:10685"/>
        <dbReference type="Rhea" id="RHEA-COMP:10686"/>
        <dbReference type="ChEBI" id="CHEBI:15378"/>
        <dbReference type="ChEBI" id="CHEBI:57379"/>
        <dbReference type="ChEBI" id="CHEBI:57692"/>
        <dbReference type="ChEBI" id="CHEBI:58307"/>
        <dbReference type="ChEBI" id="CHEBI:61526"/>
    </reaction>
    <physiologicalReaction direction="left-to-right" evidence="13">
        <dbReference type="Rhea" id="RHEA:43449"/>
    </physiologicalReaction>
</comment>
<proteinExistence type="inferred from homology"/>
<comment type="subcellular location">
    <subcellularLocation>
        <location evidence="2">Mitochondrion inner membrane</location>
        <topology evidence="2">Peripheral membrane protein</topology>
    </subcellularLocation>
</comment>
<feature type="domain" description="Acyl-CoA dehydrogenase/oxidase N-terminal" evidence="20">
    <location>
        <begin position="74"/>
        <end position="181"/>
    </location>
</feature>
<evidence type="ECO:0000256" key="4">
    <source>
        <dbReference type="ARBA" id="ARBA00022553"/>
    </source>
</evidence>
<evidence type="ECO:0000256" key="17">
    <source>
        <dbReference type="RuleBase" id="RU362125"/>
    </source>
</evidence>
<dbReference type="InParanoid" id="F6YKT9"/>
<keyword evidence="6" id="KW-0999">Mitochondrion inner membrane</keyword>
<evidence type="ECO:0000256" key="12">
    <source>
        <dbReference type="ARBA" id="ARBA00023136"/>
    </source>
</evidence>
<evidence type="ECO:0000256" key="11">
    <source>
        <dbReference type="ARBA" id="ARBA00023128"/>
    </source>
</evidence>
<keyword evidence="9" id="KW-0007">Acetylation</keyword>
<feature type="domain" description="ACAD9/ACADV-like C-terminal" evidence="21">
    <location>
        <begin position="505"/>
        <end position="622"/>
    </location>
</feature>
<evidence type="ECO:0000313" key="22">
    <source>
        <dbReference type="Ensembl" id="ENSCINP00000003052.3"/>
    </source>
</evidence>
<comment type="similarity">
    <text evidence="3 17">Belongs to the acyl-CoA dehydrogenase family.</text>
</comment>
<comment type="catalytic activity">
    <reaction evidence="16">
        <text>octadecanoyl-CoA + oxidized [electron-transfer flavoprotein] + H(+) = (2E)-octadecenoyl-CoA + reduced [electron-transfer flavoprotein]</text>
        <dbReference type="Rhea" id="RHEA:47240"/>
        <dbReference type="Rhea" id="RHEA-COMP:10685"/>
        <dbReference type="Rhea" id="RHEA-COMP:10686"/>
        <dbReference type="ChEBI" id="CHEBI:15378"/>
        <dbReference type="ChEBI" id="CHEBI:57394"/>
        <dbReference type="ChEBI" id="CHEBI:57692"/>
        <dbReference type="ChEBI" id="CHEBI:58307"/>
        <dbReference type="ChEBI" id="CHEBI:71412"/>
    </reaction>
    <physiologicalReaction direction="left-to-right" evidence="16">
        <dbReference type="Rhea" id="RHEA:47241"/>
    </physiologicalReaction>
</comment>
<keyword evidence="23" id="KW-1185">Reference proteome</keyword>
<reference evidence="22" key="3">
    <citation type="submission" date="2025-08" db="UniProtKB">
        <authorList>
            <consortium name="Ensembl"/>
        </authorList>
    </citation>
    <scope>IDENTIFICATION</scope>
</reference>
<dbReference type="GeneTree" id="ENSGT00940000157312"/>
<evidence type="ECO:0000256" key="3">
    <source>
        <dbReference type="ARBA" id="ARBA00009347"/>
    </source>
</evidence>
<dbReference type="AlphaFoldDB" id="F6YKT9"/>
<dbReference type="SUPFAM" id="SSF56645">
    <property type="entry name" value="Acyl-CoA dehydrogenase NM domain-like"/>
    <property type="match status" value="1"/>
</dbReference>
<dbReference type="PROSITE" id="PS00073">
    <property type="entry name" value="ACYL_COA_DH_2"/>
    <property type="match status" value="1"/>
</dbReference>
<evidence type="ECO:0000256" key="6">
    <source>
        <dbReference type="ARBA" id="ARBA00022792"/>
    </source>
</evidence>
<dbReference type="InterPro" id="IPR046373">
    <property type="entry name" value="Acyl-CoA_Oxase/DH_mid-dom_sf"/>
</dbReference>
<dbReference type="PROSITE" id="PS00072">
    <property type="entry name" value="ACYL_COA_DH_1"/>
    <property type="match status" value="1"/>
</dbReference>
<dbReference type="Pfam" id="PF02770">
    <property type="entry name" value="Acyl-CoA_dh_M"/>
    <property type="match status" value="1"/>
</dbReference>
<dbReference type="PANTHER" id="PTHR43884:SF9">
    <property type="entry name" value="COMPLEX I ASSEMBLY FACTOR ACAD9, MITOCHONDRIAL"/>
    <property type="match status" value="1"/>
</dbReference>
<dbReference type="Pfam" id="PF00441">
    <property type="entry name" value="Acyl-CoA_dh_1"/>
    <property type="match status" value="1"/>
</dbReference>
<feature type="domain" description="Acyl-CoA oxidase/dehydrogenase middle" evidence="19">
    <location>
        <begin position="185"/>
        <end position="285"/>
    </location>
</feature>
<evidence type="ECO:0000256" key="7">
    <source>
        <dbReference type="ARBA" id="ARBA00022827"/>
    </source>
</evidence>
<evidence type="ECO:0000313" key="23">
    <source>
        <dbReference type="Proteomes" id="UP000008144"/>
    </source>
</evidence>
<keyword evidence="11" id="KW-0496">Mitochondrion</keyword>
<comment type="cofactor">
    <cofactor evidence="1 17">
        <name>FAD</name>
        <dbReference type="ChEBI" id="CHEBI:57692"/>
    </cofactor>
</comment>
<keyword evidence="5 17" id="KW-0285">Flavoprotein</keyword>
<dbReference type="InterPro" id="IPR049448">
    <property type="entry name" value="ACAD9/ACADV-like_C"/>
</dbReference>
<feature type="domain" description="Acyl-CoA dehydrogenase/oxidase C-terminal" evidence="18">
    <location>
        <begin position="298"/>
        <end position="449"/>
    </location>
</feature>
<dbReference type="HOGENOM" id="CLU_018204_11_2_1"/>
<evidence type="ECO:0000259" key="21">
    <source>
        <dbReference type="Pfam" id="PF21343"/>
    </source>
</evidence>
<dbReference type="Pfam" id="PF21343">
    <property type="entry name" value="ACAD9-ACADV_C"/>
    <property type="match status" value="1"/>
</dbReference>
<evidence type="ECO:0000256" key="10">
    <source>
        <dbReference type="ARBA" id="ARBA00023002"/>
    </source>
</evidence>
<dbReference type="Pfam" id="PF02771">
    <property type="entry name" value="Acyl-CoA_dh_N"/>
    <property type="match status" value="1"/>
</dbReference>
<comment type="catalytic activity">
    <reaction evidence="15">
        <text>eicosanoyl-CoA + oxidized [electron-transfer flavoprotein] + H(+) = (2E)-eicosenoyl-CoA + reduced [electron-transfer flavoprotein]</text>
        <dbReference type="Rhea" id="RHEA:47236"/>
        <dbReference type="Rhea" id="RHEA-COMP:10685"/>
        <dbReference type="Rhea" id="RHEA-COMP:10686"/>
        <dbReference type="ChEBI" id="CHEBI:15378"/>
        <dbReference type="ChEBI" id="CHEBI:57380"/>
        <dbReference type="ChEBI" id="CHEBI:57692"/>
        <dbReference type="ChEBI" id="CHEBI:58307"/>
        <dbReference type="ChEBI" id="CHEBI:74691"/>
    </reaction>
    <physiologicalReaction direction="left-to-right" evidence="15">
        <dbReference type="Rhea" id="RHEA:47237"/>
    </physiologicalReaction>
</comment>
<dbReference type="InterPro" id="IPR013786">
    <property type="entry name" value="AcylCoA_DH/ox_N"/>
</dbReference>
<dbReference type="FunCoup" id="F6YKT9">
    <property type="interactions" value="152"/>
</dbReference>
<evidence type="ECO:0000256" key="1">
    <source>
        <dbReference type="ARBA" id="ARBA00001974"/>
    </source>
</evidence>
<reference evidence="23" key="1">
    <citation type="journal article" date="2002" name="Science">
        <title>The draft genome of Ciona intestinalis: insights into chordate and vertebrate origins.</title>
        <authorList>
            <person name="Dehal P."/>
            <person name="Satou Y."/>
            <person name="Campbell R.K."/>
            <person name="Chapman J."/>
            <person name="Degnan B."/>
            <person name="De Tomaso A."/>
            <person name="Davidson B."/>
            <person name="Di Gregorio A."/>
            <person name="Gelpke M."/>
            <person name="Goodstein D.M."/>
            <person name="Harafuji N."/>
            <person name="Hastings K.E."/>
            <person name="Ho I."/>
            <person name="Hotta K."/>
            <person name="Huang W."/>
            <person name="Kawashima T."/>
            <person name="Lemaire P."/>
            <person name="Martinez D."/>
            <person name="Meinertzhagen I.A."/>
            <person name="Necula S."/>
            <person name="Nonaka M."/>
            <person name="Putnam N."/>
            <person name="Rash S."/>
            <person name="Saiga H."/>
            <person name="Satake M."/>
            <person name="Terry A."/>
            <person name="Yamada L."/>
            <person name="Wang H.G."/>
            <person name="Awazu S."/>
            <person name="Azumi K."/>
            <person name="Boore J."/>
            <person name="Branno M."/>
            <person name="Chin-Bow S."/>
            <person name="DeSantis R."/>
            <person name="Doyle S."/>
            <person name="Francino P."/>
            <person name="Keys D.N."/>
            <person name="Haga S."/>
            <person name="Hayashi H."/>
            <person name="Hino K."/>
            <person name="Imai K.S."/>
            <person name="Inaba K."/>
            <person name="Kano S."/>
            <person name="Kobayashi K."/>
            <person name="Kobayashi M."/>
            <person name="Lee B.I."/>
            <person name="Makabe K.W."/>
            <person name="Manohar C."/>
            <person name="Matassi G."/>
            <person name="Medina M."/>
            <person name="Mochizuki Y."/>
            <person name="Mount S."/>
            <person name="Morishita T."/>
            <person name="Miura S."/>
            <person name="Nakayama A."/>
            <person name="Nishizaka S."/>
            <person name="Nomoto H."/>
            <person name="Ohta F."/>
            <person name="Oishi K."/>
            <person name="Rigoutsos I."/>
            <person name="Sano M."/>
            <person name="Sasaki A."/>
            <person name="Sasakura Y."/>
            <person name="Shoguchi E."/>
            <person name="Shin-i T."/>
            <person name="Spagnuolo A."/>
            <person name="Stainier D."/>
            <person name="Suzuki M.M."/>
            <person name="Tassy O."/>
            <person name="Takatori N."/>
            <person name="Tokuoka M."/>
            <person name="Yagi K."/>
            <person name="Yoshizaki F."/>
            <person name="Wada S."/>
            <person name="Zhang C."/>
            <person name="Hyatt P.D."/>
            <person name="Larimer F."/>
            <person name="Detter C."/>
            <person name="Doggett N."/>
            <person name="Glavina T."/>
            <person name="Hawkins T."/>
            <person name="Richardson P."/>
            <person name="Lucas S."/>
            <person name="Kohara Y."/>
            <person name="Levine M."/>
            <person name="Satoh N."/>
            <person name="Rokhsar D.S."/>
        </authorList>
    </citation>
    <scope>NUCLEOTIDE SEQUENCE [LARGE SCALE GENOMIC DNA]</scope>
</reference>
<dbReference type="Gene3D" id="1.10.540.10">
    <property type="entry name" value="Acyl-CoA dehydrogenase/oxidase, N-terminal domain"/>
    <property type="match status" value="1"/>
</dbReference>
<reference evidence="22" key="4">
    <citation type="submission" date="2025-09" db="UniProtKB">
        <authorList>
            <consortium name="Ensembl"/>
        </authorList>
    </citation>
    <scope>IDENTIFICATION</scope>
</reference>